<dbReference type="Proteomes" id="UP001142372">
    <property type="component" value="Unassembled WGS sequence"/>
</dbReference>
<proteinExistence type="predicted"/>
<dbReference type="InterPro" id="IPR029058">
    <property type="entry name" value="AB_hydrolase_fold"/>
</dbReference>
<evidence type="ECO:0000313" key="3">
    <source>
        <dbReference type="Proteomes" id="UP001142372"/>
    </source>
</evidence>
<sequence>MERTFIDTSLGCVAVRHGVRESGTATILLHGAAGSWTTWRAAIAAAETGGAVADLVVPDLPGWGDSPADDLSRVDAQTLAASVATVARALGYEHWRVVGHSLGGFIALELAAAEPVATESVLLVSATTLGGRGDRLSAFMRLVHYPLLVGLLQGIRLLLLLGPFAARFVRALDRSGVLPILAAPLFARTDRTAVHELARDLRPGAFVRAMQCAHDYPAEERWSRIRCPVVGLHGDRDVFVGRNDDELLTGIIPQYRAIAVPATGHFGHVEHPTLLAGALHAR</sequence>
<reference evidence="2" key="2">
    <citation type="submission" date="2023-01" db="EMBL/GenBank/DDBJ databases">
        <authorList>
            <person name="Sun Q."/>
            <person name="Evtushenko L."/>
        </authorList>
    </citation>
    <scope>NUCLEOTIDE SEQUENCE</scope>
    <source>
        <strain evidence="2">VKM Ac-1401</strain>
    </source>
</reference>
<organism evidence="2 3">
    <name type="scientific">Leifsonia poae</name>
    <dbReference type="NCBI Taxonomy" id="110933"/>
    <lineage>
        <taxon>Bacteria</taxon>
        <taxon>Bacillati</taxon>
        <taxon>Actinomycetota</taxon>
        <taxon>Actinomycetes</taxon>
        <taxon>Micrococcales</taxon>
        <taxon>Microbacteriaceae</taxon>
        <taxon>Leifsonia</taxon>
    </lineage>
</organism>
<dbReference type="InterPro" id="IPR000639">
    <property type="entry name" value="Epox_hydrolase-like"/>
</dbReference>
<dbReference type="Gene3D" id="3.40.50.1820">
    <property type="entry name" value="alpha/beta hydrolase"/>
    <property type="match status" value="1"/>
</dbReference>
<dbReference type="InterPro" id="IPR000073">
    <property type="entry name" value="AB_hydrolase_1"/>
</dbReference>
<dbReference type="GO" id="GO:0016787">
    <property type="term" value="F:hydrolase activity"/>
    <property type="evidence" value="ECO:0007669"/>
    <property type="project" value="UniProtKB-KW"/>
</dbReference>
<protein>
    <submittedName>
        <fullName evidence="2">Alpha/beta hydrolase</fullName>
    </submittedName>
</protein>
<gene>
    <name evidence="2" type="ORF">GCM10017584_37570</name>
</gene>
<dbReference type="PANTHER" id="PTHR43689">
    <property type="entry name" value="HYDROLASE"/>
    <property type="match status" value="1"/>
</dbReference>
<dbReference type="AlphaFoldDB" id="A0A9W6HDM9"/>
<keyword evidence="3" id="KW-1185">Reference proteome</keyword>
<reference evidence="2" key="1">
    <citation type="journal article" date="2014" name="Int. J. Syst. Evol. Microbiol.">
        <title>Complete genome sequence of Corynebacterium casei LMG S-19264T (=DSM 44701T), isolated from a smear-ripened cheese.</title>
        <authorList>
            <consortium name="US DOE Joint Genome Institute (JGI-PGF)"/>
            <person name="Walter F."/>
            <person name="Albersmeier A."/>
            <person name="Kalinowski J."/>
            <person name="Ruckert C."/>
        </authorList>
    </citation>
    <scope>NUCLEOTIDE SEQUENCE</scope>
    <source>
        <strain evidence="2">VKM Ac-1401</strain>
    </source>
</reference>
<keyword evidence="2" id="KW-0378">Hydrolase</keyword>
<dbReference type="SUPFAM" id="SSF53474">
    <property type="entry name" value="alpha/beta-Hydrolases"/>
    <property type="match status" value="1"/>
</dbReference>
<comment type="caution">
    <text evidence="2">The sequence shown here is derived from an EMBL/GenBank/DDBJ whole genome shotgun (WGS) entry which is preliminary data.</text>
</comment>
<accession>A0A9W6HDM9</accession>
<evidence type="ECO:0000313" key="2">
    <source>
        <dbReference type="EMBL" id="GLJ78183.1"/>
    </source>
</evidence>
<dbReference type="PRINTS" id="PR00412">
    <property type="entry name" value="EPOXHYDRLASE"/>
</dbReference>
<evidence type="ECO:0000259" key="1">
    <source>
        <dbReference type="Pfam" id="PF12697"/>
    </source>
</evidence>
<dbReference type="PANTHER" id="PTHR43689:SF8">
    <property type="entry name" value="ALPHA_BETA-HYDROLASES SUPERFAMILY PROTEIN"/>
    <property type="match status" value="1"/>
</dbReference>
<dbReference type="EMBL" id="BSEN01000015">
    <property type="protein sequence ID" value="GLJ78183.1"/>
    <property type="molecule type" value="Genomic_DNA"/>
</dbReference>
<name>A0A9W6HDM9_9MICO</name>
<dbReference type="Pfam" id="PF12697">
    <property type="entry name" value="Abhydrolase_6"/>
    <property type="match status" value="1"/>
</dbReference>
<feature type="domain" description="AB hydrolase-1" evidence="1">
    <location>
        <begin position="27"/>
        <end position="276"/>
    </location>
</feature>